<evidence type="ECO:0000256" key="4">
    <source>
        <dbReference type="ARBA" id="ARBA00022691"/>
    </source>
</evidence>
<keyword evidence="2 14" id="KW-0004">4Fe-4S</keyword>
<evidence type="ECO:0000256" key="7">
    <source>
        <dbReference type="ARBA" id="ARBA00023004"/>
    </source>
</evidence>
<evidence type="ECO:0000259" key="16">
    <source>
        <dbReference type="PROSITE" id="PS50926"/>
    </source>
</evidence>
<dbReference type="PROSITE" id="PS50926">
    <property type="entry name" value="TRAM"/>
    <property type="match status" value="1"/>
</dbReference>
<dbReference type="PROSITE" id="PS51449">
    <property type="entry name" value="MTTASE_N"/>
    <property type="match status" value="1"/>
</dbReference>
<feature type="region of interest" description="Disordered" evidence="15">
    <location>
        <begin position="528"/>
        <end position="557"/>
    </location>
</feature>
<dbReference type="NCBIfam" id="TIGR01574">
    <property type="entry name" value="miaB-methiolase"/>
    <property type="match status" value="1"/>
</dbReference>
<dbReference type="InterPro" id="IPR002792">
    <property type="entry name" value="TRAM_dom"/>
</dbReference>
<dbReference type="EC" id="2.8.4.3" evidence="9 14"/>
<dbReference type="GO" id="GO:0046872">
    <property type="term" value="F:metal ion binding"/>
    <property type="evidence" value="ECO:0007669"/>
    <property type="project" value="UniProtKB-KW"/>
</dbReference>
<keyword evidence="4 14" id="KW-0949">S-adenosyl-L-methionine</keyword>
<feature type="binding site" evidence="14">
    <location>
        <position position="77"/>
    </location>
    <ligand>
        <name>[4Fe-4S] cluster</name>
        <dbReference type="ChEBI" id="CHEBI:49883"/>
        <label>1</label>
    </ligand>
</feature>
<feature type="domain" description="TRAM" evidence="16">
    <location>
        <begin position="404"/>
        <end position="499"/>
    </location>
</feature>
<dbReference type="SFLD" id="SFLDS00029">
    <property type="entry name" value="Radical_SAM"/>
    <property type="match status" value="1"/>
</dbReference>
<dbReference type="STRING" id="446469.Sked_23170"/>
<dbReference type="HOGENOM" id="CLU_018697_2_2_11"/>
<dbReference type="Proteomes" id="UP000000322">
    <property type="component" value="Chromosome"/>
</dbReference>
<evidence type="ECO:0000256" key="8">
    <source>
        <dbReference type="ARBA" id="ARBA00023014"/>
    </source>
</evidence>
<dbReference type="InterPro" id="IPR020612">
    <property type="entry name" value="Methylthiotransferase_CS"/>
</dbReference>
<evidence type="ECO:0000256" key="15">
    <source>
        <dbReference type="SAM" id="MobiDB-lite"/>
    </source>
</evidence>
<dbReference type="SFLD" id="SFLDG01061">
    <property type="entry name" value="methylthiotransferase"/>
    <property type="match status" value="1"/>
</dbReference>
<dbReference type="eggNOG" id="COG0621">
    <property type="taxonomic scope" value="Bacteria"/>
</dbReference>
<dbReference type="Gene3D" id="3.40.50.12160">
    <property type="entry name" value="Methylthiotransferase, N-terminal domain"/>
    <property type="match status" value="1"/>
</dbReference>
<comment type="similarity">
    <text evidence="14">Belongs to the methylthiotransferase family. MiaB subfamily.</text>
</comment>
<evidence type="ECO:0000313" key="20">
    <source>
        <dbReference type="Proteomes" id="UP000000322"/>
    </source>
</evidence>
<dbReference type="InterPro" id="IPR007197">
    <property type="entry name" value="rSAM"/>
</dbReference>
<reference evidence="19 20" key="1">
    <citation type="journal article" date="2009" name="Stand. Genomic Sci.">
        <title>Complete genome sequence of Sanguibacter keddieii type strain (ST-74).</title>
        <authorList>
            <person name="Ivanova N."/>
            <person name="Sikorski J."/>
            <person name="Sims D."/>
            <person name="Brettin T."/>
            <person name="Detter J.C."/>
            <person name="Han C."/>
            <person name="Lapidus A."/>
            <person name="Copeland A."/>
            <person name="Glavina Del Rio T."/>
            <person name="Nolan M."/>
            <person name="Chen F."/>
            <person name="Lucas S."/>
            <person name="Tice H."/>
            <person name="Cheng J.F."/>
            <person name="Bruce D."/>
            <person name="Goodwin L."/>
            <person name="Pitluck S."/>
            <person name="Pati A."/>
            <person name="Mavromatis K."/>
            <person name="Chen A."/>
            <person name="Palaniappan K."/>
            <person name="D'haeseleer P."/>
            <person name="Chain P."/>
            <person name="Bristow J."/>
            <person name="Eisen J.A."/>
            <person name="Markowitz V."/>
            <person name="Hugenholtz P."/>
            <person name="Goker M."/>
            <person name="Pukall R."/>
            <person name="Klenk H.P."/>
            <person name="Kyrpides N.C."/>
        </authorList>
    </citation>
    <scope>NUCLEOTIDE SEQUENCE [LARGE SCALE GENOMIC DNA]</scope>
    <source>
        <strain evidence="20">ATCC 51767 / DSM 10542 / NCFB 3025 / ST-74</strain>
    </source>
</reference>
<dbReference type="PROSITE" id="PS51918">
    <property type="entry name" value="RADICAL_SAM"/>
    <property type="match status" value="1"/>
</dbReference>
<dbReference type="FunFam" id="3.80.30.20:FF:000001">
    <property type="entry name" value="tRNA-2-methylthio-N(6)-dimethylallyladenosine synthase 2"/>
    <property type="match status" value="1"/>
</dbReference>
<dbReference type="PROSITE" id="PS01278">
    <property type="entry name" value="MTTASE_RADICAL"/>
    <property type="match status" value="1"/>
</dbReference>
<dbReference type="InterPro" id="IPR006463">
    <property type="entry name" value="MiaB_methiolase"/>
</dbReference>
<keyword evidence="20" id="KW-1185">Reference proteome</keyword>
<dbReference type="InterPro" id="IPR058240">
    <property type="entry name" value="rSAM_sf"/>
</dbReference>
<evidence type="ECO:0000256" key="1">
    <source>
        <dbReference type="ARBA" id="ARBA00003234"/>
    </source>
</evidence>
<dbReference type="KEGG" id="ske:Sked_23170"/>
<dbReference type="OrthoDB" id="9805215at2"/>
<comment type="cofactor">
    <cofactor evidence="14">
        <name>[4Fe-4S] cluster</name>
        <dbReference type="ChEBI" id="CHEBI:49883"/>
    </cofactor>
    <text evidence="14">Binds 2 [4Fe-4S] clusters. One cluster is coordinated with 3 cysteines and an exchangeable S-adenosyl-L-methionine.</text>
</comment>
<dbReference type="SFLD" id="SFLDG01082">
    <property type="entry name" value="B12-binding_domain_containing"/>
    <property type="match status" value="1"/>
</dbReference>
<evidence type="ECO:0000256" key="11">
    <source>
        <dbReference type="ARBA" id="ARBA00068570"/>
    </source>
</evidence>
<organism evidence="19 20">
    <name type="scientific">Sanguibacter keddieii (strain ATCC 51767 / DSM 10542 / NCFB 3025 / ST-74)</name>
    <dbReference type="NCBI Taxonomy" id="446469"/>
    <lineage>
        <taxon>Bacteria</taxon>
        <taxon>Bacillati</taxon>
        <taxon>Actinomycetota</taxon>
        <taxon>Actinomycetes</taxon>
        <taxon>Micrococcales</taxon>
        <taxon>Sanguibacteraceae</taxon>
        <taxon>Sanguibacter</taxon>
    </lineage>
</organism>
<dbReference type="Pfam" id="PF04055">
    <property type="entry name" value="Radical_SAM"/>
    <property type="match status" value="1"/>
</dbReference>
<keyword evidence="5 14" id="KW-0819">tRNA processing</keyword>
<comment type="subunit">
    <text evidence="14">Monomer.</text>
</comment>
<feature type="binding site" evidence="14">
    <location>
        <position position="37"/>
    </location>
    <ligand>
        <name>[4Fe-4S] cluster</name>
        <dbReference type="ChEBI" id="CHEBI:49883"/>
        <label>1</label>
    </ligand>
</feature>
<dbReference type="InterPro" id="IPR013848">
    <property type="entry name" value="Methylthiotransferase_N"/>
</dbReference>
<dbReference type="RefSeq" id="WP_012867301.1">
    <property type="nucleotide sequence ID" value="NC_013521.1"/>
</dbReference>
<feature type="binding site" evidence="14">
    <location>
        <position position="111"/>
    </location>
    <ligand>
        <name>[4Fe-4S] cluster</name>
        <dbReference type="ChEBI" id="CHEBI:49883"/>
        <label>1</label>
    </ligand>
</feature>
<proteinExistence type="inferred from homology"/>
<dbReference type="SUPFAM" id="SSF102114">
    <property type="entry name" value="Radical SAM enzymes"/>
    <property type="match status" value="1"/>
</dbReference>
<keyword evidence="3 14" id="KW-0808">Transferase</keyword>
<dbReference type="FunFam" id="3.40.50.12160:FF:000003">
    <property type="entry name" value="CDK5 regulatory subunit-associated protein 1"/>
    <property type="match status" value="1"/>
</dbReference>
<sequence>MSTRTLPLDAGHDPQPGLPRETADAGTRTYVVRTLGCQMNVHDSEHMSGMLEQAGYQRATAEAAARDEADVVVINTCAVRENAATRLYGNLGQLAGAKKRRAGMQIAVGGCLAQKDRSTIVERAPWVDVVFGTHNLDALPVLLERARHNEAAQVEIAESLQVFPSTLPTRRESIYAGWVSISVGCNNTCTFCIVPHLRGKERDRRPGQVLAEVEALVAQGAVEVTLLGQNVNSYGVEFGDRGAFAHLLRACGRIDGLERVRFTSPHPAAFTDDVIDAMAETHNVMPQLHMPLQSGSDRVLRAMRRSYRSDRFLGILDRVRAAIPEAAITTDLIVGFPGETEDDFAETLRVVEASRFASAFTFQYSPRPGTPAATLEDQLPKEVVQERYERLMALQDAVSARESARQVGRTVEVLVTEGAGRKDGATHRLTGRAEDNRLVHLAVPAHLSEHLAGGSPVETGALDPRLAETLDPDVPRPGDMVTVQVTGSAPYHLVADSALATSASTPVYAVRRTRSGDAWVQRERARAGLGGDSHDHGSAPAQPGAPVVLGMPALRRG</sequence>
<dbReference type="SMART" id="SM00729">
    <property type="entry name" value="Elp3"/>
    <property type="match status" value="1"/>
</dbReference>
<dbReference type="PANTHER" id="PTHR43020">
    <property type="entry name" value="CDK5 REGULATORY SUBUNIT-ASSOCIATED PROTEIN 1"/>
    <property type="match status" value="1"/>
</dbReference>
<feature type="domain" description="Radical SAM core" evidence="18">
    <location>
        <begin position="171"/>
        <end position="401"/>
    </location>
</feature>
<dbReference type="InterPro" id="IPR006638">
    <property type="entry name" value="Elp3/MiaA/NifB-like_rSAM"/>
</dbReference>
<keyword evidence="6 14" id="KW-0479">Metal-binding</keyword>
<evidence type="ECO:0000259" key="18">
    <source>
        <dbReference type="PROSITE" id="PS51918"/>
    </source>
</evidence>
<evidence type="ECO:0000256" key="14">
    <source>
        <dbReference type="HAMAP-Rule" id="MF_01864"/>
    </source>
</evidence>
<feature type="region of interest" description="Disordered" evidence="15">
    <location>
        <begin position="1"/>
        <end position="24"/>
    </location>
</feature>
<comment type="function">
    <text evidence="1 14">Catalyzes the methylthiolation of N6-(dimethylallyl)adenosine (i(6)A), leading to the formation of 2-methylthio-N6-(dimethylallyl)adenosine (ms(2)i(6)A) at position 37 in tRNAs that read codons beginning with uridine.</text>
</comment>
<dbReference type="GO" id="GO:0005829">
    <property type="term" value="C:cytosol"/>
    <property type="evidence" value="ECO:0007669"/>
    <property type="project" value="TreeGrafter"/>
</dbReference>
<name>D1BJ38_SANKS</name>
<feature type="binding site" evidence="14">
    <location>
        <position position="185"/>
    </location>
    <ligand>
        <name>[4Fe-4S] cluster</name>
        <dbReference type="ChEBI" id="CHEBI:49883"/>
        <label>2</label>
        <note>4Fe-4S-S-AdoMet</note>
    </ligand>
</feature>
<feature type="domain" description="MTTase N-terminal" evidence="17">
    <location>
        <begin position="28"/>
        <end position="148"/>
    </location>
</feature>
<evidence type="ECO:0000256" key="3">
    <source>
        <dbReference type="ARBA" id="ARBA00022679"/>
    </source>
</evidence>
<dbReference type="HAMAP" id="MF_01864">
    <property type="entry name" value="tRNA_metthiotr_MiaB"/>
    <property type="match status" value="1"/>
</dbReference>
<evidence type="ECO:0000256" key="6">
    <source>
        <dbReference type="ARBA" id="ARBA00022723"/>
    </source>
</evidence>
<comment type="catalytic activity">
    <reaction evidence="10 14">
        <text>N(6)-dimethylallyladenosine(37) in tRNA + (sulfur carrier)-SH + AH2 + 2 S-adenosyl-L-methionine = 2-methylsulfanyl-N(6)-dimethylallyladenosine(37) in tRNA + (sulfur carrier)-H + 5'-deoxyadenosine + L-methionine + A + S-adenosyl-L-homocysteine + 2 H(+)</text>
        <dbReference type="Rhea" id="RHEA:37067"/>
        <dbReference type="Rhea" id="RHEA-COMP:10375"/>
        <dbReference type="Rhea" id="RHEA-COMP:10376"/>
        <dbReference type="Rhea" id="RHEA-COMP:14737"/>
        <dbReference type="Rhea" id="RHEA-COMP:14739"/>
        <dbReference type="ChEBI" id="CHEBI:13193"/>
        <dbReference type="ChEBI" id="CHEBI:15378"/>
        <dbReference type="ChEBI" id="CHEBI:17319"/>
        <dbReference type="ChEBI" id="CHEBI:17499"/>
        <dbReference type="ChEBI" id="CHEBI:29917"/>
        <dbReference type="ChEBI" id="CHEBI:57844"/>
        <dbReference type="ChEBI" id="CHEBI:57856"/>
        <dbReference type="ChEBI" id="CHEBI:59789"/>
        <dbReference type="ChEBI" id="CHEBI:64428"/>
        <dbReference type="ChEBI" id="CHEBI:74415"/>
        <dbReference type="ChEBI" id="CHEBI:74417"/>
        <dbReference type="EC" id="2.8.4.3"/>
    </reaction>
</comment>
<keyword evidence="7 14" id="KW-0408">Iron</keyword>
<dbReference type="AlphaFoldDB" id="D1BJ38"/>
<keyword evidence="8 14" id="KW-0411">Iron-sulfur</keyword>
<evidence type="ECO:0000256" key="9">
    <source>
        <dbReference type="ARBA" id="ARBA00033765"/>
    </source>
</evidence>
<dbReference type="NCBIfam" id="TIGR00089">
    <property type="entry name" value="MiaB/RimO family radical SAM methylthiotransferase"/>
    <property type="match status" value="1"/>
</dbReference>
<protein>
    <recommendedName>
        <fullName evidence="11 14">tRNA-2-methylthio-N(6)-dimethylallyladenosine synthase</fullName>
        <ecNumber evidence="9 14">2.8.4.3</ecNumber>
    </recommendedName>
    <alternativeName>
        <fullName evidence="13 14">(Dimethylallyl)adenosine tRNA methylthiotransferase MiaB</fullName>
    </alternativeName>
    <alternativeName>
        <fullName evidence="12 14">tRNA-i(6)A37 methylthiotransferase</fullName>
    </alternativeName>
</protein>
<evidence type="ECO:0000313" key="19">
    <source>
        <dbReference type="EMBL" id="ACZ22232.1"/>
    </source>
</evidence>
<evidence type="ECO:0000259" key="17">
    <source>
        <dbReference type="PROSITE" id="PS51449"/>
    </source>
</evidence>
<gene>
    <name evidence="14" type="primary">miaB</name>
    <name evidence="19" type="ordered locus">Sked_23170</name>
</gene>
<dbReference type="EMBL" id="CP001819">
    <property type="protein sequence ID" value="ACZ22232.1"/>
    <property type="molecule type" value="Genomic_DNA"/>
</dbReference>
<evidence type="ECO:0000256" key="2">
    <source>
        <dbReference type="ARBA" id="ARBA00022485"/>
    </source>
</evidence>
<dbReference type="InterPro" id="IPR005839">
    <property type="entry name" value="Methylthiotransferase"/>
</dbReference>
<dbReference type="CDD" id="cd01335">
    <property type="entry name" value="Radical_SAM"/>
    <property type="match status" value="1"/>
</dbReference>
<dbReference type="PANTHER" id="PTHR43020:SF2">
    <property type="entry name" value="MITOCHONDRIAL TRNA METHYLTHIOTRANSFERASE CDK5RAP1"/>
    <property type="match status" value="1"/>
</dbReference>
<dbReference type="InterPro" id="IPR038135">
    <property type="entry name" value="Methylthiotransferase_N_sf"/>
</dbReference>
<dbReference type="Pfam" id="PF00919">
    <property type="entry name" value="UPF0004"/>
    <property type="match status" value="1"/>
</dbReference>
<evidence type="ECO:0000256" key="12">
    <source>
        <dbReference type="ARBA" id="ARBA00080698"/>
    </source>
</evidence>
<feature type="binding site" evidence="14">
    <location>
        <position position="189"/>
    </location>
    <ligand>
        <name>[4Fe-4S] cluster</name>
        <dbReference type="ChEBI" id="CHEBI:49883"/>
        <label>2</label>
        <note>4Fe-4S-S-AdoMet</note>
    </ligand>
</feature>
<dbReference type="Gene3D" id="3.80.30.20">
    <property type="entry name" value="tm_1862 like domain"/>
    <property type="match status" value="1"/>
</dbReference>
<feature type="binding site" evidence="14">
    <location>
        <position position="192"/>
    </location>
    <ligand>
        <name>[4Fe-4S] cluster</name>
        <dbReference type="ChEBI" id="CHEBI:49883"/>
        <label>2</label>
        <note>4Fe-4S-S-AdoMet</note>
    </ligand>
</feature>
<accession>D1BJ38</accession>
<dbReference type="InterPro" id="IPR023404">
    <property type="entry name" value="rSAM_horseshoe"/>
</dbReference>
<evidence type="ECO:0000256" key="13">
    <source>
        <dbReference type="ARBA" id="ARBA00081141"/>
    </source>
</evidence>
<dbReference type="GO" id="GO:0035597">
    <property type="term" value="F:tRNA-2-methylthio-N(6)-dimethylallyladenosine(37) synthase activity"/>
    <property type="evidence" value="ECO:0007669"/>
    <property type="project" value="UniProtKB-EC"/>
</dbReference>
<evidence type="ECO:0000256" key="10">
    <source>
        <dbReference type="ARBA" id="ARBA00051425"/>
    </source>
</evidence>
<feature type="compositionally biased region" description="Basic and acidic residues" evidence="15">
    <location>
        <begin position="528"/>
        <end position="537"/>
    </location>
</feature>
<dbReference type="SFLD" id="SFLDF00273">
    <property type="entry name" value="(dimethylallyl)adenosine_tRNA"/>
    <property type="match status" value="1"/>
</dbReference>
<evidence type="ECO:0000256" key="5">
    <source>
        <dbReference type="ARBA" id="ARBA00022694"/>
    </source>
</evidence>
<keyword evidence="14" id="KW-0963">Cytoplasm</keyword>
<comment type="subcellular location">
    <subcellularLocation>
        <location evidence="14">Cytoplasm</location>
    </subcellularLocation>
</comment>
<dbReference type="GO" id="GO:0051539">
    <property type="term" value="F:4 iron, 4 sulfur cluster binding"/>
    <property type="evidence" value="ECO:0007669"/>
    <property type="project" value="UniProtKB-UniRule"/>
</dbReference>